<evidence type="ECO:0000313" key="6">
    <source>
        <dbReference type="Proteomes" id="UP000186953"/>
    </source>
</evidence>
<feature type="chain" id="PRO_5013337582" evidence="2">
    <location>
        <begin position="29"/>
        <end position="865"/>
    </location>
</feature>
<gene>
    <name evidence="5" type="ORF">SAMN05421797_10233</name>
</gene>
<keyword evidence="6" id="KW-1185">Reference proteome</keyword>
<dbReference type="NCBIfam" id="TIGR04183">
    <property type="entry name" value="Por_Secre_tail"/>
    <property type="match status" value="1"/>
</dbReference>
<name>A0A1N6TNI2_9FLAO</name>
<dbReference type="AlphaFoldDB" id="A0A1N6TNI2"/>
<feature type="domain" description="Secretion system C-terminal sorting" evidence="3">
    <location>
        <begin position="785"/>
        <end position="858"/>
    </location>
</feature>
<dbReference type="SUPFAM" id="SSF63829">
    <property type="entry name" value="Calcium-dependent phosphotriesterase"/>
    <property type="match status" value="1"/>
</dbReference>
<accession>A0A1N6TNI2</accession>
<dbReference type="EMBL" id="FTMA01000002">
    <property type="protein sequence ID" value="SIQ54861.1"/>
    <property type="molecule type" value="Genomic_DNA"/>
</dbReference>
<feature type="signal peptide" evidence="2">
    <location>
        <begin position="1"/>
        <end position="28"/>
    </location>
</feature>
<dbReference type="InterPro" id="IPR054215">
    <property type="entry name" value="DUF6923"/>
</dbReference>
<dbReference type="Pfam" id="PF18962">
    <property type="entry name" value="Por_Secre_tail"/>
    <property type="match status" value="1"/>
</dbReference>
<sequence>MKKNYFKKKYLKSLAILFFSSFGVGMMAQSEPFNCDYNAYLFQYNDIYALDLASGSSYMVAENITPGNVNGVGYNPTDGFLWGYLSTPSRTIVRIGKDYTVDQYTIPELPTGNKYVGDISPDGVYYFKAGGSSYFKVDINPDSPTYLEYLGAFELSQSLAIADWAFNAADGMLYTVERRTNVLYKIDPETGIVTILGIVPILDGLNYAYGAVYFDVDGNFYISANQTGTVYIINNVQDISFGVIQSNIFAFGPAASSNDGARCPTAPVPQEDCLNGIDDDGDGLVDCDDPSCSGVAACPVIVATSSANKGGLESNDRLANLISKRNFNRAKTNYVFDKLNAKKLVKNAYYGLSSKTEVNEIPLNTLVPLGVVGETSTIESSPSDLLDLTNASDIYSVDYLNGSENLGSLMVIKTDNKVYEHSKFICDRFLGAQLLSVSNIQLREKNFIKSIIKQPDGNLEFALTFSARINEDDNFTIESHWNIDAYASDTAYYNFQIWSNSVDDLLLLADEILNLLEVNANITQYNGSTPPPVFVKSARYKNGEVLLNIVNNNNSESIHLEGGLKLTETSDTEVLGVTADIEGYLDSVALKTGTLFDLGFRITSGLGATPDDLFVADAPWGLDDSAAETTVASYEVLPADGPYIGEGYPIERNIKLEGTTSNYIGVYRALSPRFTAVDLSDYGKISFEAKGTGTLEIQLIKGDGSMYKTTISLGSEMDVYTLSDIDFKNDLDASTDFSDIKVLSFNLVAKNGYTEEKSIELQHIDFHNREPGQKFIDSDLNRSVVYPNPMIENSSLYFYEEKADTYQLDIYSLSGRLLGNHHMEGESIAGQNEIIIERKNLAPGLYLYKLQNSKEKIWSGRLLVR</sequence>
<dbReference type="InterPro" id="IPR026444">
    <property type="entry name" value="Secre_tail"/>
</dbReference>
<dbReference type="RefSeq" id="WP_076548035.1">
    <property type="nucleotide sequence ID" value="NZ_FTMA01000002.1"/>
</dbReference>
<proteinExistence type="predicted"/>
<protein>
    <submittedName>
        <fullName evidence="5">Por secretion system C-terminal sorting domain-containing protein</fullName>
    </submittedName>
</protein>
<dbReference type="Pfam" id="PF21959">
    <property type="entry name" value="DUF6923"/>
    <property type="match status" value="1"/>
</dbReference>
<evidence type="ECO:0000256" key="1">
    <source>
        <dbReference type="ARBA" id="ARBA00022729"/>
    </source>
</evidence>
<dbReference type="Proteomes" id="UP000186953">
    <property type="component" value="Unassembled WGS sequence"/>
</dbReference>
<keyword evidence="1 2" id="KW-0732">Signal</keyword>
<feature type="domain" description="DUF6923" evidence="4">
    <location>
        <begin position="56"/>
        <end position="265"/>
    </location>
</feature>
<evidence type="ECO:0000259" key="3">
    <source>
        <dbReference type="Pfam" id="PF18962"/>
    </source>
</evidence>
<evidence type="ECO:0000256" key="2">
    <source>
        <dbReference type="SAM" id="SignalP"/>
    </source>
</evidence>
<dbReference type="STRING" id="228959.SAMN05421797_10233"/>
<evidence type="ECO:0000259" key="4">
    <source>
        <dbReference type="Pfam" id="PF21959"/>
    </source>
</evidence>
<evidence type="ECO:0000313" key="5">
    <source>
        <dbReference type="EMBL" id="SIQ54861.1"/>
    </source>
</evidence>
<organism evidence="5 6">
    <name type="scientific">Maribacter ulvicola</name>
    <dbReference type="NCBI Taxonomy" id="228959"/>
    <lineage>
        <taxon>Bacteria</taxon>
        <taxon>Pseudomonadati</taxon>
        <taxon>Bacteroidota</taxon>
        <taxon>Flavobacteriia</taxon>
        <taxon>Flavobacteriales</taxon>
        <taxon>Flavobacteriaceae</taxon>
        <taxon>Maribacter</taxon>
    </lineage>
</organism>
<reference evidence="6" key="1">
    <citation type="submission" date="2017-01" db="EMBL/GenBank/DDBJ databases">
        <authorList>
            <person name="Varghese N."/>
            <person name="Submissions S."/>
        </authorList>
    </citation>
    <scope>NUCLEOTIDE SEQUENCE [LARGE SCALE GENOMIC DNA]</scope>
    <source>
        <strain evidence="6">DSM 15366</strain>
    </source>
</reference>
<dbReference type="OrthoDB" id="1204817at2"/>